<accession>A0A3D8PQ10</accession>
<proteinExistence type="predicted"/>
<dbReference type="RefSeq" id="WP_115773235.1">
    <property type="nucleotide sequence ID" value="NZ_PIOC01000017.1"/>
</dbReference>
<dbReference type="Gene3D" id="2.60.120.560">
    <property type="entry name" value="Exo-inulinase, domain 1"/>
    <property type="match status" value="1"/>
</dbReference>
<reference evidence="2" key="1">
    <citation type="submission" date="2017-11" db="EMBL/GenBank/DDBJ databases">
        <authorList>
            <person name="Zhu W."/>
        </authorList>
    </citation>
    <scope>NUCLEOTIDE SEQUENCE [LARGE SCALE GENOMIC DNA]</scope>
    <source>
        <strain evidence="2">CAU 1183</strain>
    </source>
</reference>
<dbReference type="OrthoDB" id="177947at2"/>
<sequence>MAILIKHTFTGANSTTGLPSADTGQTTQVLSGVWGIDNNQAYYVGGGNALVTWESNHSDIIVSLVSKGYVQGYLAGAMMFRVSDDKNYWLFRKLGDDLQLYKFVNGTASLVATKNLRAWSNGDYIFKIVAKGSSIECFINDVLEFSITDTHNQKATKHGLRQHLPSNVRYDDFLVESLTEEPIGTPVTQTYETKQSIYANRIKQHDMHQSLYQAINRSFDTKQFLYKNITNQYTTEQQIYKTVNIIFDTLQEIFNTGILRQYEYDLSLSIYADKQRLHDMEISQYKDVSDDYNLIQTIYKLTQSEGDISLVIHADRQTNFGTLQSLYKDFSVNYDTRQTIFNPDTSLIHTIKLKGNRNLHIYLKGNRNLTIRLKGVIK</sequence>
<evidence type="ECO:0000313" key="1">
    <source>
        <dbReference type="EMBL" id="RDW18054.1"/>
    </source>
</evidence>
<comment type="caution">
    <text evidence="1">The sequence shown here is derived from an EMBL/GenBank/DDBJ whole genome shotgun (WGS) entry which is preliminary data.</text>
</comment>
<keyword evidence="2" id="KW-1185">Reference proteome</keyword>
<protein>
    <submittedName>
        <fullName evidence="1">Uncharacterized protein</fullName>
    </submittedName>
</protein>
<organism evidence="1 2">
    <name type="scientific">Oceanobacillus arenosus</name>
    <dbReference type="NCBI Taxonomy" id="1229153"/>
    <lineage>
        <taxon>Bacteria</taxon>
        <taxon>Bacillati</taxon>
        <taxon>Bacillota</taxon>
        <taxon>Bacilli</taxon>
        <taxon>Bacillales</taxon>
        <taxon>Bacillaceae</taxon>
        <taxon>Oceanobacillus</taxon>
    </lineage>
</organism>
<evidence type="ECO:0000313" key="2">
    <source>
        <dbReference type="Proteomes" id="UP000257143"/>
    </source>
</evidence>
<gene>
    <name evidence="1" type="ORF">CWR48_10645</name>
</gene>
<dbReference type="AlphaFoldDB" id="A0A3D8PQ10"/>
<dbReference type="Proteomes" id="UP000257143">
    <property type="component" value="Unassembled WGS sequence"/>
</dbReference>
<dbReference type="EMBL" id="PIOC01000017">
    <property type="protein sequence ID" value="RDW18054.1"/>
    <property type="molecule type" value="Genomic_DNA"/>
</dbReference>
<name>A0A3D8PQ10_9BACI</name>